<evidence type="ECO:0000256" key="10">
    <source>
        <dbReference type="ARBA" id="ARBA00022728"/>
    </source>
</evidence>
<comment type="subcellular location">
    <subcellularLocation>
        <location evidence="2">Cytoplasmic vesicle</location>
        <location evidence="2">Secretory vesicle</location>
    </subcellularLocation>
    <subcellularLocation>
        <location evidence="1">Nucleus</location>
    </subcellularLocation>
</comment>
<dbReference type="FunFam" id="1.25.40.10:FF:000038">
    <property type="entry name" value="Putative pre-mRNA-splicing factor SYF1"/>
    <property type="match status" value="1"/>
</dbReference>
<proteinExistence type="inferred from homology"/>
<comment type="similarity">
    <text evidence="4">Belongs to the crooked-neck family.</text>
</comment>
<comment type="caution">
    <text evidence="28">The sequence shown here is derived from an EMBL/GenBank/DDBJ whole genome shotgun (WGS) entry which is preliminary data.</text>
</comment>
<keyword evidence="15" id="KW-0539">Nucleus</keyword>
<reference evidence="28 29" key="1">
    <citation type="submission" date="2017-03" db="EMBL/GenBank/DDBJ databases">
        <title>Genomes of endolithic fungi from Antarctica.</title>
        <authorList>
            <person name="Coleine C."/>
            <person name="Masonjones S."/>
            <person name="Stajich J.E."/>
        </authorList>
    </citation>
    <scope>NUCLEOTIDE SEQUENCE [LARGE SCALE GENOMIC DNA]</scope>
    <source>
        <strain evidence="28 29">CCFEE 5187</strain>
    </source>
</reference>
<dbReference type="PANTHER" id="PTHR11246:SF5">
    <property type="entry name" value="PRE-MRNA-SPLICING FACTOR SYF1"/>
    <property type="match status" value="1"/>
</dbReference>
<dbReference type="SMART" id="SM00386">
    <property type="entry name" value="HAT"/>
    <property type="match status" value="9"/>
</dbReference>
<dbReference type="Pfam" id="PF23220">
    <property type="entry name" value="HAT_Syf1_M"/>
    <property type="match status" value="1"/>
</dbReference>
<dbReference type="InterPro" id="IPR032403">
    <property type="entry name" value="Exo84_C"/>
</dbReference>
<dbReference type="InterPro" id="IPR056350">
    <property type="entry name" value="HAT_Syf1_central"/>
</dbReference>
<keyword evidence="13" id="KW-0175">Coiled coil</keyword>
<evidence type="ECO:0000256" key="8">
    <source>
        <dbReference type="ARBA" id="ARBA00022483"/>
    </source>
</evidence>
<dbReference type="Gene3D" id="1.20.58.1210">
    <property type="entry name" value="Exo84p, N-terminal helical domain"/>
    <property type="match status" value="1"/>
</dbReference>
<dbReference type="Pfam" id="PF08700">
    <property type="entry name" value="VPS51_Exo84_N"/>
    <property type="match status" value="1"/>
</dbReference>
<accession>A0A4U0VKN9</accession>
<dbReference type="Pfam" id="PF23231">
    <property type="entry name" value="HAT_Syf1_CNRKL1_C"/>
    <property type="match status" value="1"/>
</dbReference>
<evidence type="ECO:0000256" key="18">
    <source>
        <dbReference type="ARBA" id="ARBA00039472"/>
    </source>
</evidence>
<feature type="region of interest" description="Disordered" evidence="23">
    <location>
        <begin position="684"/>
        <end position="721"/>
    </location>
</feature>
<evidence type="ECO:0000256" key="21">
    <source>
        <dbReference type="ARBA" id="ARBA00067212"/>
    </source>
</evidence>
<evidence type="ECO:0000256" key="11">
    <source>
        <dbReference type="ARBA" id="ARBA00022737"/>
    </source>
</evidence>
<feature type="domain" description="Pre-mRNA-splicing factor SYF1 central HAT repeats" evidence="25">
    <location>
        <begin position="109"/>
        <end position="322"/>
    </location>
</feature>
<evidence type="ECO:0000256" key="12">
    <source>
        <dbReference type="ARBA" id="ARBA00022927"/>
    </source>
</evidence>
<dbReference type="Gene3D" id="2.30.29.30">
    <property type="entry name" value="Pleckstrin-homology domain (PH domain)/Phosphotyrosine-binding domain (PTB)"/>
    <property type="match status" value="1"/>
</dbReference>
<dbReference type="PANTHER" id="PTHR11246">
    <property type="entry name" value="PRE-MRNA SPLICING FACTOR"/>
    <property type="match status" value="1"/>
</dbReference>
<dbReference type="Gene3D" id="1.20.58.1220">
    <property type="entry name" value="Exo84p, C-terminal helical domain"/>
    <property type="match status" value="1"/>
</dbReference>
<dbReference type="GO" id="GO:0015031">
    <property type="term" value="P:protein transport"/>
    <property type="evidence" value="ECO:0007669"/>
    <property type="project" value="UniProtKB-KW"/>
</dbReference>
<evidence type="ECO:0000259" key="24">
    <source>
        <dbReference type="Pfam" id="PF16528"/>
    </source>
</evidence>
<dbReference type="Proteomes" id="UP000308768">
    <property type="component" value="Unassembled WGS sequence"/>
</dbReference>
<evidence type="ECO:0000256" key="19">
    <source>
        <dbReference type="ARBA" id="ARBA00057052"/>
    </source>
</evidence>
<feature type="domain" description="Pre-mRNA-splicing factor Syf1-like N-terminal HAT-repeats" evidence="27">
    <location>
        <begin position="1"/>
        <end position="107"/>
    </location>
</feature>
<dbReference type="InterPro" id="IPR011993">
    <property type="entry name" value="PH-like_dom_sf"/>
</dbReference>
<comment type="subunit">
    <text evidence="20">Component of the exocyst complex.</text>
</comment>
<evidence type="ECO:0000256" key="5">
    <source>
        <dbReference type="ARBA" id="ARBA00011524"/>
    </source>
</evidence>
<sequence length="1285" mass="148059">MYLELRTHHLRNKNAARFQSEYKKVNALFERALVLLNKMPRIWEMYLAFLCQQPLVTTTRRTFDRALRALPITQHNRIWAMYRPFANSASGETAIKIWRRYMQIHPEHVEEFIELLVEQRQYTEAVKRYMEILNNPRFRSKEAKGPFQFWTEMVELLIDHAREIQTGDEVGIDVEKIIRSGIARFADQRGILWVGLARYWINKGDYERARDVFEEGITTVMTVRDFSIVFDTYAEAEEALISIKMEEAAARSDGKTDEDADLDLDIRMMRFEQLMDRRPFLVNDVLLRQNPNNVNEWEKRVALWGDNKKEVVQTYTNAIAAIQPKKAIGRFHDLWTNYAKFYETGDDLRNARIIMEKAVKVPFKSVAELAEMWCEWAEMELRNENFDQAVSIMAKATQAPKRSTVDYFDETLSPQQRVHKSWKLWSFYVDLVESVSTLEETKKIYDRIFELRIATPQTVVNYANLLEEHQYFEESFKIYERGLDLFSYPVAFELWNLYLTKATERNIGIERLRDLFEQAVEHCPPKFARVLYSMYGALEEERGLARHAMRIYERATRAVADEDRLDMYTFYITKSASNFGVASTRAIYERAIVALPQQEACTMCIRFADMERRLGEIDRARALYGHASQFCDPRTSPAFWRKWEAFEVQHGNEDTFKEMLRIKRSVQAQFNTDVSYSARYTSIPQDSANGAPPVPTVPGFPAPYASQRPTRNSRQLDGPGEPKIQVDIQALKDPSLQPEQYVANLLADATEESIYRYQQDLRKVKNRTSTDLQHNVYQNRTQFIKISKEAEKLKGEMRTLRSLMSDLTGALGQATAGSGTSASTVAARKQANRSSVANLEALWNTHLQALWKRIEGSQKFLPATPGRHIVYESSRWVELNAATWKARRRVHLILLNDHLLVASEKKRMDTSPQAKDNKQKSSQLNVQLVAERCWPLQDAQMADISTRSDVGRGGEKLKISNAINVRVGSESLTFAINGSENVEKTALLVAFRKAVEDLRKTLNAETEGREKLRDSLQYLATRDPGILKKTDLLGNLAETTSKRSSLLIDVDGKQQTLRWVENEMDGLDIDIALQRFSEGVARVERLRRLARGIKGNSVAQEIVTYKVNERAAKLASILIRQLVEDHSSMTTTQQHVGWLVRLGFEDRAREEYLEARSAVIKKRTRQCIFEGSLNEYIYQISYIYFTIIRNTVSVYQSCFSAGMMSACIKWAKEHVDDFNIILTRQLSSVDPGSPTWIECMERARYHASILAEVGLDFKNLVGKGVESDGEEEEMRHDGSVGLGLS</sequence>
<dbReference type="InterPro" id="IPR011990">
    <property type="entry name" value="TPR-like_helical_dom_sf"/>
</dbReference>
<evidence type="ECO:0000256" key="14">
    <source>
        <dbReference type="ARBA" id="ARBA00023187"/>
    </source>
</evidence>
<dbReference type="InterPro" id="IPR055430">
    <property type="entry name" value="HAT_Syf1_CNRKL1_C"/>
</dbReference>
<keyword evidence="29" id="KW-1185">Reference proteome</keyword>
<evidence type="ECO:0000256" key="9">
    <source>
        <dbReference type="ARBA" id="ARBA00022664"/>
    </source>
</evidence>
<evidence type="ECO:0000256" key="4">
    <source>
        <dbReference type="ARBA" id="ARBA00008644"/>
    </source>
</evidence>
<dbReference type="SUPFAM" id="SSF48452">
    <property type="entry name" value="TPR-like"/>
    <property type="match status" value="3"/>
</dbReference>
<dbReference type="GO" id="GO:0071014">
    <property type="term" value="C:post-mRNA release spliceosomal complex"/>
    <property type="evidence" value="ECO:0007669"/>
    <property type="project" value="TreeGrafter"/>
</dbReference>
<keyword evidence="16" id="KW-0968">Cytoplasmic vesicle</keyword>
<dbReference type="FunFam" id="2.30.29.30:FF:000264">
    <property type="entry name" value="Potential exocyst complex component Exo84"/>
    <property type="match status" value="1"/>
</dbReference>
<dbReference type="OrthoDB" id="642193at2759"/>
<comment type="function">
    <text evidence="19">Involved in the secretory pathway as part of the exocyst complex which tethers secretory vesicles to the sites of exocytosis. Plays a role in both the assembly of the exocyst and the polarization of this complex to specific sites of the plasma membrane for exocytosis. Also involved in assembly of the spliceosome.</text>
</comment>
<keyword evidence="11" id="KW-0677">Repeat</keyword>
<evidence type="ECO:0000259" key="26">
    <source>
        <dbReference type="Pfam" id="PF23231"/>
    </source>
</evidence>
<dbReference type="InterPro" id="IPR055433">
    <property type="entry name" value="HAT_Syf1-like_N"/>
</dbReference>
<evidence type="ECO:0000256" key="6">
    <source>
        <dbReference type="ARBA" id="ARBA00021269"/>
    </source>
</evidence>
<evidence type="ECO:0000256" key="16">
    <source>
        <dbReference type="ARBA" id="ARBA00023329"/>
    </source>
</evidence>
<evidence type="ECO:0000256" key="7">
    <source>
        <dbReference type="ARBA" id="ARBA00022448"/>
    </source>
</evidence>
<gene>
    <name evidence="28" type="ORF">B0A49_13531</name>
</gene>
<dbReference type="InterPro" id="IPR045075">
    <property type="entry name" value="Syf1-like"/>
</dbReference>
<evidence type="ECO:0000256" key="2">
    <source>
        <dbReference type="ARBA" id="ARBA00004398"/>
    </source>
</evidence>
<dbReference type="SUPFAM" id="SSF74788">
    <property type="entry name" value="Cullin repeat-like"/>
    <property type="match status" value="1"/>
</dbReference>
<protein>
    <recommendedName>
        <fullName evidence="6">Exocyst complex component EXO84</fullName>
    </recommendedName>
    <alternativeName>
        <fullName evidence="22">Exocyst complex component exo84</fullName>
    </alternativeName>
    <alternativeName>
        <fullName evidence="18 21">Pre-mRNA-splicing factor SYF1</fullName>
    </alternativeName>
</protein>
<dbReference type="InterPro" id="IPR016159">
    <property type="entry name" value="Cullin_repeat-like_dom_sf"/>
</dbReference>
<comment type="subunit">
    <text evidence="5">Associated with the spliceosome.</text>
</comment>
<dbReference type="InterPro" id="IPR042561">
    <property type="entry name" value="Exo84_C_1"/>
</dbReference>
<evidence type="ECO:0000256" key="15">
    <source>
        <dbReference type="ARBA" id="ARBA00023242"/>
    </source>
</evidence>
<dbReference type="Pfam" id="PF25345">
    <property type="entry name" value="PH_EXO84"/>
    <property type="match status" value="1"/>
</dbReference>
<dbReference type="InterPro" id="IPR042560">
    <property type="entry name" value="Exo84_C_2"/>
</dbReference>
<evidence type="ECO:0000259" key="27">
    <source>
        <dbReference type="Pfam" id="PF23233"/>
    </source>
</evidence>
<dbReference type="InterPro" id="IPR003107">
    <property type="entry name" value="HAT"/>
</dbReference>
<evidence type="ECO:0000256" key="1">
    <source>
        <dbReference type="ARBA" id="ARBA00004123"/>
    </source>
</evidence>
<dbReference type="FunFam" id="1.25.40.10:FF:000666">
    <property type="entry name" value="DNA repair and transcription protein (Xab2)"/>
    <property type="match status" value="1"/>
</dbReference>
<evidence type="ECO:0000256" key="13">
    <source>
        <dbReference type="ARBA" id="ARBA00023054"/>
    </source>
</evidence>
<evidence type="ECO:0000256" key="23">
    <source>
        <dbReference type="SAM" id="MobiDB-lite"/>
    </source>
</evidence>
<evidence type="ECO:0000256" key="20">
    <source>
        <dbReference type="ARBA" id="ARBA00065378"/>
    </source>
</evidence>
<evidence type="ECO:0000313" key="28">
    <source>
        <dbReference type="EMBL" id="TKA49877.1"/>
    </source>
</evidence>
<keyword evidence="7" id="KW-0813">Transport</keyword>
<dbReference type="GO" id="GO:0071007">
    <property type="term" value="C:U2-type catalytic step 2 spliceosome"/>
    <property type="evidence" value="ECO:0007669"/>
    <property type="project" value="TreeGrafter"/>
</dbReference>
<feature type="domain" description="Exocyst component Exo84 C-terminal" evidence="24">
    <location>
        <begin position="1058"/>
        <end position="1258"/>
    </location>
</feature>
<comment type="function">
    <text evidence="17">Involved in pre-mRNA splicing and cell cycle progression.</text>
</comment>
<dbReference type="GO" id="GO:0000349">
    <property type="term" value="P:generation of catalytic spliceosome for first transesterification step"/>
    <property type="evidence" value="ECO:0007669"/>
    <property type="project" value="TreeGrafter"/>
</dbReference>
<keyword evidence="10" id="KW-0747">Spliceosome</keyword>
<keyword evidence="9" id="KW-0507">mRNA processing</keyword>
<dbReference type="EMBL" id="NAJN01002724">
    <property type="protein sequence ID" value="TKA49877.1"/>
    <property type="molecule type" value="Genomic_DNA"/>
</dbReference>
<keyword evidence="8" id="KW-0268">Exocytosis</keyword>
<feature type="domain" description="Pre-mRNA-splicing factor Syf1/CRNKL1-like C-terminal HAT-repeats" evidence="26">
    <location>
        <begin position="324"/>
        <end position="684"/>
    </location>
</feature>
<keyword evidence="14" id="KW-0508">mRNA splicing</keyword>
<dbReference type="Pfam" id="PF16528">
    <property type="entry name" value="Exo84_C"/>
    <property type="match status" value="1"/>
</dbReference>
<evidence type="ECO:0000256" key="3">
    <source>
        <dbReference type="ARBA" id="ARBA00007210"/>
    </source>
</evidence>
<name>A0A4U0VKN9_9PEZI</name>
<dbReference type="Pfam" id="PF23233">
    <property type="entry name" value="HAT_Syf1_CNRKL1_N"/>
    <property type="match status" value="1"/>
</dbReference>
<evidence type="ECO:0000256" key="17">
    <source>
        <dbReference type="ARBA" id="ARBA00037272"/>
    </source>
</evidence>
<comment type="similarity">
    <text evidence="3">Belongs to the EXO84 family.</text>
</comment>
<feature type="compositionally biased region" description="Pro residues" evidence="23">
    <location>
        <begin position="692"/>
        <end position="701"/>
    </location>
</feature>
<dbReference type="STRING" id="331657.A0A4U0VKN9"/>
<dbReference type="GO" id="GO:0006887">
    <property type="term" value="P:exocytosis"/>
    <property type="evidence" value="ECO:0007669"/>
    <property type="project" value="UniProtKB-KW"/>
</dbReference>
<dbReference type="GO" id="GO:0000974">
    <property type="term" value="C:Prp19 complex"/>
    <property type="evidence" value="ECO:0007669"/>
    <property type="project" value="TreeGrafter"/>
</dbReference>
<keyword evidence="12" id="KW-0653">Protein transport</keyword>
<organism evidence="28 29">
    <name type="scientific">Cryomyces minteri</name>
    <dbReference type="NCBI Taxonomy" id="331657"/>
    <lineage>
        <taxon>Eukaryota</taxon>
        <taxon>Fungi</taxon>
        <taxon>Dikarya</taxon>
        <taxon>Ascomycota</taxon>
        <taxon>Pezizomycotina</taxon>
        <taxon>Dothideomycetes</taxon>
        <taxon>Dothideomycetes incertae sedis</taxon>
        <taxon>Cryomyces</taxon>
    </lineage>
</organism>
<evidence type="ECO:0000259" key="25">
    <source>
        <dbReference type="Pfam" id="PF23220"/>
    </source>
</evidence>
<evidence type="ECO:0000256" key="22">
    <source>
        <dbReference type="ARBA" id="ARBA00071741"/>
    </source>
</evidence>
<dbReference type="Gene3D" id="1.25.40.10">
    <property type="entry name" value="Tetratricopeptide repeat domain"/>
    <property type="match status" value="4"/>
</dbReference>
<dbReference type="GO" id="GO:0030133">
    <property type="term" value="C:transport vesicle"/>
    <property type="evidence" value="ECO:0007669"/>
    <property type="project" value="UniProtKB-SubCell"/>
</dbReference>
<dbReference type="FunFam" id="1.25.40.10:FF:000023">
    <property type="entry name" value="Pre-mRNA-splicing factor SYF1"/>
    <property type="match status" value="1"/>
</dbReference>
<evidence type="ECO:0000313" key="29">
    <source>
        <dbReference type="Proteomes" id="UP000308768"/>
    </source>
</evidence>